<dbReference type="InterPro" id="IPR003043">
    <property type="entry name" value="Uropor_MeTrfase_CS"/>
</dbReference>
<feature type="domain" description="Tetrapyrrole methylase" evidence="8">
    <location>
        <begin position="2"/>
        <end position="204"/>
    </location>
</feature>
<dbReference type="NCBIfam" id="NF004790">
    <property type="entry name" value="PRK06136.1"/>
    <property type="match status" value="1"/>
</dbReference>
<dbReference type="InterPro" id="IPR006366">
    <property type="entry name" value="CobA/CysG_C"/>
</dbReference>
<evidence type="ECO:0000256" key="6">
    <source>
        <dbReference type="ARBA" id="ARBA00023244"/>
    </source>
</evidence>
<dbReference type="PROSITE" id="PS00839">
    <property type="entry name" value="SUMT_1"/>
    <property type="match status" value="1"/>
</dbReference>
<comment type="subunit">
    <text evidence="1">Homodimer.</text>
</comment>
<keyword evidence="10" id="KW-1185">Reference proteome</keyword>
<dbReference type="SUPFAM" id="SSF53790">
    <property type="entry name" value="Tetrapyrrole methylase"/>
    <property type="match status" value="1"/>
</dbReference>
<dbReference type="PROSITE" id="PS00840">
    <property type="entry name" value="SUMT_2"/>
    <property type="match status" value="1"/>
</dbReference>
<evidence type="ECO:0000256" key="2">
    <source>
        <dbReference type="ARBA" id="ARBA00012162"/>
    </source>
</evidence>
<dbReference type="PaxDb" id="589924-Ferp_2131"/>
<gene>
    <name evidence="9" type="ordered locus">Ferp_2131</name>
</gene>
<evidence type="ECO:0000256" key="3">
    <source>
        <dbReference type="ARBA" id="ARBA00022603"/>
    </source>
</evidence>
<dbReference type="InterPro" id="IPR050161">
    <property type="entry name" value="Siro_Cobalamin_biosynth"/>
</dbReference>
<name>D3S0M1_FERPA</name>
<reference evidence="9 10" key="2">
    <citation type="journal article" date="2011" name="Stand. Genomic Sci.">
        <title>Complete genome sequence of Ferroglobus placidus AEDII12DO.</title>
        <authorList>
            <person name="Anderson I."/>
            <person name="Risso C."/>
            <person name="Holmes D."/>
            <person name="Lucas S."/>
            <person name="Copeland A."/>
            <person name="Lapidus A."/>
            <person name="Cheng J.F."/>
            <person name="Bruce D."/>
            <person name="Goodwin L."/>
            <person name="Pitluck S."/>
            <person name="Saunders E."/>
            <person name="Brettin T."/>
            <person name="Detter J.C."/>
            <person name="Han C."/>
            <person name="Tapia R."/>
            <person name="Larimer F."/>
            <person name="Land M."/>
            <person name="Hauser L."/>
            <person name="Woyke T."/>
            <person name="Lovley D."/>
            <person name="Kyrpides N."/>
            <person name="Ivanova N."/>
        </authorList>
    </citation>
    <scope>NUCLEOTIDE SEQUENCE [LARGE SCALE GENOMIC DNA]</scope>
    <source>
        <strain evidence="10">DSM 10642 / AEDII12DO</strain>
    </source>
</reference>
<dbReference type="Proteomes" id="UP000002613">
    <property type="component" value="Chromosome"/>
</dbReference>
<keyword evidence="6" id="KW-0627">Porphyrin biosynthesis</keyword>
<dbReference type="EC" id="2.1.1.107" evidence="2"/>
<dbReference type="Gene3D" id="3.30.950.10">
    <property type="entry name" value="Methyltransferase, Cobalt-precorrin-4 Transmethylase, Domain 2"/>
    <property type="match status" value="1"/>
</dbReference>
<keyword evidence="5" id="KW-0949">S-adenosyl-L-methionine</keyword>
<dbReference type="STRING" id="589924.Ferp_2131"/>
<evidence type="ECO:0000259" key="8">
    <source>
        <dbReference type="Pfam" id="PF00590"/>
    </source>
</evidence>
<dbReference type="EMBL" id="CP001899">
    <property type="protein sequence ID" value="ADC66262.1"/>
    <property type="molecule type" value="Genomic_DNA"/>
</dbReference>
<evidence type="ECO:0000256" key="1">
    <source>
        <dbReference type="ARBA" id="ARBA00011738"/>
    </source>
</evidence>
<keyword evidence="3 7" id="KW-0489">Methyltransferase</keyword>
<sequence>MYIVGAGPGNFELLTIKALKALIEADVVLHDSLIGEEILEKLREMGKELVNVGKRKGSKRRQEEINELMVRLAKEGKIVVRLKSGDPFVYGRGYEEVKVLRENGIEYEVVPGISSITIPSFYEIPLTRSGVSKSIVVIPGNIKEEEVEVLLKNSTFVVLMARDYAENVKKVLTKAGKPEDCPAVIIENGTTKKGRTIFCKLKELPEKMKEVKGVTMVVVGEAIR</sequence>
<dbReference type="eggNOG" id="arCOG00644">
    <property type="taxonomic scope" value="Archaea"/>
</dbReference>
<dbReference type="FunFam" id="3.40.1010.10:FF:000001">
    <property type="entry name" value="Siroheme synthase"/>
    <property type="match status" value="1"/>
</dbReference>
<evidence type="ECO:0000313" key="9">
    <source>
        <dbReference type="EMBL" id="ADC66262.1"/>
    </source>
</evidence>
<dbReference type="GO" id="GO:0019354">
    <property type="term" value="P:siroheme biosynthetic process"/>
    <property type="evidence" value="ECO:0007669"/>
    <property type="project" value="InterPro"/>
</dbReference>
<dbReference type="PANTHER" id="PTHR45790">
    <property type="entry name" value="SIROHEME SYNTHASE-RELATED"/>
    <property type="match status" value="1"/>
</dbReference>
<reference evidence="10" key="1">
    <citation type="submission" date="2010-02" db="EMBL/GenBank/DDBJ databases">
        <title>Complete sequence of Ferroglobus placidus DSM 10642.</title>
        <authorList>
            <consortium name="US DOE Joint Genome Institute"/>
            <person name="Lucas S."/>
            <person name="Copeland A."/>
            <person name="Lapidus A."/>
            <person name="Cheng J.-F."/>
            <person name="Bruce D."/>
            <person name="Goodwin L."/>
            <person name="Pitluck S."/>
            <person name="Saunders E."/>
            <person name="Brettin T."/>
            <person name="Detter J.C."/>
            <person name="Han C."/>
            <person name="Tapia R."/>
            <person name="Larimer F."/>
            <person name="Land M."/>
            <person name="Hauser L."/>
            <person name="Kyrpides N."/>
            <person name="Ivanova N."/>
            <person name="Holmes D."/>
            <person name="Lovley D."/>
            <person name="Kyrpides N."/>
            <person name="Anderson I.J."/>
            <person name="Woyke T."/>
        </authorList>
    </citation>
    <scope>NUCLEOTIDE SEQUENCE [LARGE SCALE GENOMIC DNA]</scope>
    <source>
        <strain evidence="10">DSM 10642 / AEDII12DO</strain>
    </source>
</reference>
<protein>
    <recommendedName>
        <fullName evidence="2">uroporphyrinogen-III C-methyltransferase</fullName>
        <ecNumber evidence="2">2.1.1.107</ecNumber>
    </recommendedName>
</protein>
<organism evidence="9 10">
    <name type="scientific">Ferroglobus placidus (strain DSM 10642 / AEDII12DO)</name>
    <dbReference type="NCBI Taxonomy" id="589924"/>
    <lineage>
        <taxon>Archaea</taxon>
        <taxon>Methanobacteriati</taxon>
        <taxon>Methanobacteriota</taxon>
        <taxon>Archaeoglobi</taxon>
        <taxon>Archaeoglobales</taxon>
        <taxon>Archaeoglobaceae</taxon>
        <taxon>Ferroglobus</taxon>
    </lineage>
</organism>
<evidence type="ECO:0000256" key="7">
    <source>
        <dbReference type="RuleBase" id="RU003960"/>
    </source>
</evidence>
<dbReference type="KEGG" id="fpl:Ferp_2131"/>
<dbReference type="HOGENOM" id="CLU_011276_7_0_2"/>
<dbReference type="GO" id="GO:0032259">
    <property type="term" value="P:methylation"/>
    <property type="evidence" value="ECO:0007669"/>
    <property type="project" value="UniProtKB-KW"/>
</dbReference>
<dbReference type="AlphaFoldDB" id="D3S0M1"/>
<dbReference type="InterPro" id="IPR014776">
    <property type="entry name" value="4pyrrole_Mease_sub2"/>
</dbReference>
<dbReference type="InterPro" id="IPR000878">
    <property type="entry name" value="4pyrrol_Mease"/>
</dbReference>
<comment type="similarity">
    <text evidence="7">Belongs to the precorrin methyltransferase family.</text>
</comment>
<accession>D3S0M1</accession>
<dbReference type="NCBIfam" id="TIGR01469">
    <property type="entry name" value="cobA_cysG_Cterm"/>
    <property type="match status" value="1"/>
</dbReference>
<evidence type="ECO:0000256" key="4">
    <source>
        <dbReference type="ARBA" id="ARBA00022679"/>
    </source>
</evidence>
<keyword evidence="4 7" id="KW-0808">Transferase</keyword>
<evidence type="ECO:0000313" key="10">
    <source>
        <dbReference type="Proteomes" id="UP000002613"/>
    </source>
</evidence>
<proteinExistence type="inferred from homology"/>
<dbReference type="GO" id="GO:0004851">
    <property type="term" value="F:uroporphyrin-III C-methyltransferase activity"/>
    <property type="evidence" value="ECO:0007669"/>
    <property type="project" value="UniProtKB-EC"/>
</dbReference>
<evidence type="ECO:0000256" key="5">
    <source>
        <dbReference type="ARBA" id="ARBA00022691"/>
    </source>
</evidence>
<dbReference type="InterPro" id="IPR014777">
    <property type="entry name" value="4pyrrole_Mease_sub1"/>
</dbReference>
<dbReference type="Gene3D" id="3.40.1010.10">
    <property type="entry name" value="Cobalt-precorrin-4 Transmethylase, Domain 1"/>
    <property type="match status" value="1"/>
</dbReference>
<dbReference type="Pfam" id="PF00590">
    <property type="entry name" value="TP_methylase"/>
    <property type="match status" value="1"/>
</dbReference>
<dbReference type="CDD" id="cd11642">
    <property type="entry name" value="SUMT"/>
    <property type="match status" value="1"/>
</dbReference>
<dbReference type="PANTHER" id="PTHR45790:SF3">
    <property type="entry name" value="S-ADENOSYL-L-METHIONINE-DEPENDENT UROPORPHYRINOGEN III METHYLTRANSFERASE, CHLOROPLASTIC"/>
    <property type="match status" value="1"/>
</dbReference>
<dbReference type="InterPro" id="IPR035996">
    <property type="entry name" value="4pyrrol_Methylase_sf"/>
</dbReference>